<dbReference type="GeneID" id="100796310"/>
<evidence type="ECO:0000259" key="7">
    <source>
        <dbReference type="Pfam" id="PF08620"/>
    </source>
</evidence>
<feature type="compositionally biased region" description="Polar residues" evidence="5">
    <location>
        <begin position="308"/>
        <end position="326"/>
    </location>
</feature>
<reference evidence="10" key="3">
    <citation type="submission" date="2018-07" db="EMBL/GenBank/DDBJ databases">
        <title>WGS assembly of Glycine max.</title>
        <authorList>
            <person name="Schmutz J."/>
            <person name="Cannon S."/>
            <person name="Schlueter J."/>
            <person name="Ma J."/>
            <person name="Mitros T."/>
            <person name="Nelson W."/>
            <person name="Hyten D."/>
            <person name="Song Q."/>
            <person name="Thelen J."/>
            <person name="Cheng J."/>
            <person name="Xu D."/>
            <person name="Hellsten U."/>
            <person name="May G."/>
            <person name="Yu Y."/>
            <person name="Sakurai T."/>
            <person name="Umezawa T."/>
            <person name="Bhattacharyya M."/>
            <person name="Sandhu D."/>
            <person name="Valliyodan B."/>
            <person name="Lindquist E."/>
            <person name="Peto M."/>
            <person name="Grant D."/>
            <person name="Shu S."/>
            <person name="Goodstein D."/>
            <person name="Barry K."/>
            <person name="Futrell-Griggs M."/>
            <person name="Abernathy B."/>
            <person name="Du J."/>
            <person name="Tian Z."/>
            <person name="Zhu L."/>
            <person name="Gill N."/>
            <person name="Joshi T."/>
            <person name="Libault M."/>
            <person name="Sethuraman A."/>
            <person name="Zhang X."/>
            <person name="Shinozaki K."/>
            <person name="Nguyen H."/>
            <person name="Wing R."/>
            <person name="Cregan P."/>
            <person name="Specht J."/>
            <person name="Grimwood J."/>
            <person name="Rokhsar D."/>
            <person name="Stacey G."/>
            <person name="Shoemaker R."/>
            <person name="Jackson S."/>
        </authorList>
    </citation>
    <scope>NUCLEOTIDE SEQUENCE</scope>
    <source>
        <tissue evidence="10">Callus</tissue>
    </source>
</reference>
<reference evidence="11" key="2">
    <citation type="submission" date="2018-02" db="UniProtKB">
        <authorList>
            <consortium name="EnsemblPlants"/>
        </authorList>
    </citation>
    <scope>IDENTIFICATION</scope>
    <source>
        <strain evidence="11">Williams 82</strain>
    </source>
</reference>
<protein>
    <recommendedName>
        <fullName evidence="13">RNA polymerase II-associated protein 1 C-terminal domain-containing protein</fullName>
    </recommendedName>
</protein>
<dbReference type="EnsemblPlants" id="KRH75108">
    <property type="protein sequence ID" value="KRH75108"/>
    <property type="gene ID" value="GLYMA_01G063600"/>
</dbReference>
<evidence type="ECO:0000256" key="6">
    <source>
        <dbReference type="SAM" id="Phobius"/>
    </source>
</evidence>
<dbReference type="AlphaFoldDB" id="A0A0R0LFZ5"/>
<dbReference type="Pfam" id="PF08620">
    <property type="entry name" value="RPAP1_C"/>
    <property type="match status" value="1"/>
</dbReference>
<comment type="subcellular location">
    <subcellularLocation>
        <location evidence="1">Nucleus</location>
    </subcellularLocation>
</comment>
<dbReference type="ExpressionAtlas" id="A0A0R0LFZ5">
    <property type="expression patterns" value="baseline and differential"/>
</dbReference>
<dbReference type="STRING" id="3847.A0A0R0LFZ5"/>
<evidence type="ECO:0000313" key="11">
    <source>
        <dbReference type="EnsemblPlants" id="KRH75108"/>
    </source>
</evidence>
<dbReference type="PaxDb" id="3847-GLYMA01G08043.1"/>
<dbReference type="Proteomes" id="UP000008827">
    <property type="component" value="Chromosome 1"/>
</dbReference>
<feature type="region of interest" description="Disordered" evidence="5">
    <location>
        <begin position="308"/>
        <end position="335"/>
    </location>
</feature>
<feature type="domain" description="RPAP1 C-terminal" evidence="7">
    <location>
        <begin position="458"/>
        <end position="527"/>
    </location>
</feature>
<sequence>MYEEHCWCRKKISRQATHAQNIALQSFTLFLPSLTFSVLFRFFLCCIGPVCCTMENQKGKGGEQPKKKVVNTSSLQINQNDSFHLVGSIVEKGISDSHNNNPTTTPFHFFPKPTVLPFPVARHRSHGPHWRPLSSKGNDDGEGDDNVEDEEDKNFQEFEKVSAFAMPVQRRRKKGLDFRKWKEITRDDSSSMGKETEEDVSSFSQTTGKKNKKGSKSTYKKTSSSDDNVISPMKVDTKPLLDNSDGGFINSTTTMEVDTSNKVNHQAKVKYTRIFDDKGQNESVPGLDQISSDRMADYNFGSLDLQRPGQTDLTSSMRSCPSSNSIRSEKESVSLESEIDAENRAQIQQMSAEEIAEAQAEIMEKMSPALLKALQKRGQDKLKKLKSEVGTGSDSVNGHVQSPQDAKHLHTEDGITQTVIAPPSKEKLDDEKISTKTSTTASSSAWNAWSNRVEAVRELRFSLAGDVVDSERVSVYDNVNERDYLRTEGDPGASGYTIKEAVALTRSVIPGQRALALHLLSSVLDKALHYICKDRTGYMTKNENKVDKSVDWEAVWAFALGPEPELVLSLRICLDDNHNSVVLACTKVVQSVLSYDANENYCDMSEKIATCDMDICTAPVFRSRPDINDGFLQGGFWKYSAKPSNILPFSDDSMDNETEGKHTIQDDIVVAAQDFTVGLVRMGILPRLRYLLEKDPTTALEECIISILIAIARHSPTCANAVLKCERLVQTIVNRFTADNFELRSSMTKSVKLLKVFARLDQKTCLEFIKKGYFQAMTWNLYQSPSSVDHWLRLGKEKCKLTSALIVEQMRFWRVCIQYGYCVSYFLEMFPALCFWLNPPSFEKLVENDVLDESTSISREAYLVLESLAGRLPNLFSKQCLNNQLPESAGDTEVWSWNYVGPMVDLAIKWIASRSDPEVSKFFEGQKEGRCDFPFRDLSATPLLWVYAAVTRMLFRVLERMTWGDTISSFETEGHVPWLPEFVPKIGLELIKYWFLGFSASFGAKFGRDSEGESFMKELVYLRQKDDIEMSLASTCCLNGMVKIITTIDNLILSAKAGICSLPRQEQSLSKEGKVLEDGIVNGCLVELRYMLDAFMFSVSSGWHHIQSIESFGRGGPVPGAGIGWGAPSGGFWSATFLLAQIDAKFLVSLLEIFENASKGVVTEETTFIIQRVNAGLGLCLTAGPREKVVVEKALDLLFHVSVLKNLDLCIHNFLFNRRGRTFGWQHEEEDYMHLRRMLSSHFRSRWLSVKVKSKSVDGSSSSGIKTSPKVGACLETIYEDSDMSSMTSPCCNSLMIEWAHQKLPLPVHFYLSPISTIFHSKRAGTKKVDDVLHDPSYLIEVAKCGLFFVLGVEAMSIFHGTDIPSPVEQVSLTWKLHSLSVNFLVGMEILEQDRSRVTFEALQDLYGELLDKARLNQSKEVISNDKKHLEFLRFQTEIHESYSTFLEELVEQFSAVSYGDVIFGRQVSLYLHRYVETSIRLAAWNTLSNARVLELLPPLEKCFSGAEGYLEPAEDNEAILEAYTKSWVSDALDRAAIRGSVAYTLVVHHLSSFIFHACPMDKLLLRNRLARSLLRDYAGKQQHEGMLLNLIHHNKPPPSVMGEELNGGVLSERNWLESRLKVLVEACEGNSSLLIVVEKLKAAVEKSS</sequence>
<dbReference type="OrthoDB" id="348201at2759"/>
<reference evidence="10 11" key="1">
    <citation type="journal article" date="2010" name="Nature">
        <title>Genome sequence of the palaeopolyploid soybean.</title>
        <authorList>
            <person name="Schmutz J."/>
            <person name="Cannon S.B."/>
            <person name="Schlueter J."/>
            <person name="Ma J."/>
            <person name="Mitros T."/>
            <person name="Nelson W."/>
            <person name="Hyten D.L."/>
            <person name="Song Q."/>
            <person name="Thelen J.J."/>
            <person name="Cheng J."/>
            <person name="Xu D."/>
            <person name="Hellsten U."/>
            <person name="May G.D."/>
            <person name="Yu Y."/>
            <person name="Sakurai T."/>
            <person name="Umezawa T."/>
            <person name="Bhattacharyya M.K."/>
            <person name="Sandhu D."/>
            <person name="Valliyodan B."/>
            <person name="Lindquist E."/>
            <person name="Peto M."/>
            <person name="Grant D."/>
            <person name="Shu S."/>
            <person name="Goodstein D."/>
            <person name="Barry K."/>
            <person name="Futrell-Griggs M."/>
            <person name="Abernathy B."/>
            <person name="Du J."/>
            <person name="Tian Z."/>
            <person name="Zhu L."/>
            <person name="Gill N."/>
            <person name="Joshi T."/>
            <person name="Libault M."/>
            <person name="Sethuraman A."/>
            <person name="Zhang X.-C."/>
            <person name="Shinozaki K."/>
            <person name="Nguyen H.T."/>
            <person name="Wing R.A."/>
            <person name="Cregan P."/>
            <person name="Specht J."/>
            <person name="Grimwood J."/>
            <person name="Rokhsar D."/>
            <person name="Stacey G."/>
            <person name="Shoemaker R.C."/>
            <person name="Jackson S.A."/>
        </authorList>
    </citation>
    <scope>NUCLEOTIDE SEQUENCE [LARGE SCALE GENOMIC DNA]</scope>
    <source>
        <strain evidence="11">cv. Williams 82</strain>
        <tissue evidence="10">Callus</tissue>
    </source>
</reference>
<dbReference type="InterPro" id="IPR055326">
    <property type="entry name" value="MINIYO"/>
</dbReference>
<accession>A0A0R0LFZ5</accession>
<evidence type="ECO:0000259" key="9">
    <source>
        <dbReference type="Pfam" id="PF25766"/>
    </source>
</evidence>
<feature type="compositionally biased region" description="Polar residues" evidence="5">
    <location>
        <begin position="390"/>
        <end position="404"/>
    </location>
</feature>
<dbReference type="FunCoup" id="A0A0R0LFZ5">
    <property type="interactions" value="4616"/>
</dbReference>
<keyword evidence="12" id="KW-1185">Reference proteome</keyword>
<dbReference type="Gramene" id="KRH75108">
    <property type="protein sequence ID" value="KRH75108"/>
    <property type="gene ID" value="GLYMA_01G063600"/>
</dbReference>
<name>A0A0R0LFZ5_SOYBN</name>
<dbReference type="SMR" id="A0A0R0LFZ5"/>
<evidence type="ECO:0000259" key="8">
    <source>
        <dbReference type="Pfam" id="PF08621"/>
    </source>
</evidence>
<dbReference type="PANTHER" id="PTHR47605">
    <property type="entry name" value="TRANSCRIPTIONAL ELONGATION REGULATOR MINIYO"/>
    <property type="match status" value="1"/>
</dbReference>
<feature type="region of interest" description="Disordered" evidence="5">
    <location>
        <begin position="120"/>
        <end position="151"/>
    </location>
</feature>
<dbReference type="GO" id="GO:0005634">
    <property type="term" value="C:nucleus"/>
    <property type="evidence" value="ECO:0000318"/>
    <property type="project" value="GO_Central"/>
</dbReference>
<dbReference type="SUPFAM" id="SSF48371">
    <property type="entry name" value="ARM repeat"/>
    <property type="match status" value="1"/>
</dbReference>
<dbReference type="KEGG" id="gmx:100796310"/>
<keyword evidence="3" id="KW-0804">Transcription</keyword>
<feature type="region of interest" description="Disordered" evidence="5">
    <location>
        <begin position="387"/>
        <end position="441"/>
    </location>
</feature>
<feature type="compositionally biased region" description="Basic and acidic residues" evidence="5">
    <location>
        <begin position="424"/>
        <end position="434"/>
    </location>
</feature>
<dbReference type="InterPro" id="IPR057989">
    <property type="entry name" value="TPR_RPAP1/MINIYO-like"/>
</dbReference>
<evidence type="ECO:0000256" key="5">
    <source>
        <dbReference type="SAM" id="MobiDB-lite"/>
    </source>
</evidence>
<feature type="compositionally biased region" description="Basic residues" evidence="5">
    <location>
        <begin position="209"/>
        <end position="219"/>
    </location>
</feature>
<keyword evidence="6" id="KW-0812">Transmembrane</keyword>
<dbReference type="GO" id="GO:0030154">
    <property type="term" value="P:cell differentiation"/>
    <property type="evidence" value="ECO:0000318"/>
    <property type="project" value="GO_Central"/>
</dbReference>
<evidence type="ECO:0000256" key="1">
    <source>
        <dbReference type="ARBA" id="ARBA00004123"/>
    </source>
</evidence>
<dbReference type="Pfam" id="PF08621">
    <property type="entry name" value="RPAP1_N"/>
    <property type="match status" value="1"/>
</dbReference>
<keyword evidence="6" id="KW-0472">Membrane</keyword>
<gene>
    <name evidence="11" type="primary">LOC100796310</name>
    <name evidence="10" type="ORF">GLYMA_01G063600</name>
</gene>
<organism evidence="10">
    <name type="scientific">Glycine max</name>
    <name type="common">Soybean</name>
    <name type="synonym">Glycine hispida</name>
    <dbReference type="NCBI Taxonomy" id="3847"/>
    <lineage>
        <taxon>Eukaryota</taxon>
        <taxon>Viridiplantae</taxon>
        <taxon>Streptophyta</taxon>
        <taxon>Embryophyta</taxon>
        <taxon>Tracheophyta</taxon>
        <taxon>Spermatophyta</taxon>
        <taxon>Magnoliopsida</taxon>
        <taxon>eudicotyledons</taxon>
        <taxon>Gunneridae</taxon>
        <taxon>Pentapetalae</taxon>
        <taxon>rosids</taxon>
        <taxon>fabids</taxon>
        <taxon>Fabales</taxon>
        <taxon>Fabaceae</taxon>
        <taxon>Papilionoideae</taxon>
        <taxon>50 kb inversion clade</taxon>
        <taxon>NPAAA clade</taxon>
        <taxon>indigoferoid/millettioid clade</taxon>
        <taxon>Phaseoleae</taxon>
        <taxon>Glycine</taxon>
        <taxon>Glycine subgen. Soja</taxon>
    </lineage>
</organism>
<feature type="domain" description="RPAP1 N-terminal" evidence="8">
    <location>
        <begin position="338"/>
        <end position="381"/>
    </location>
</feature>
<evidence type="ECO:0008006" key="13">
    <source>
        <dbReference type="Google" id="ProtNLM"/>
    </source>
</evidence>
<evidence type="ECO:0000313" key="10">
    <source>
        <dbReference type="EMBL" id="KRH75108.1"/>
    </source>
</evidence>
<comment type="similarity">
    <text evidence="2">Belongs to the RPAP1 family.</text>
</comment>
<dbReference type="InterPro" id="IPR013930">
    <property type="entry name" value="RPAP1_N"/>
</dbReference>
<feature type="region of interest" description="Disordered" evidence="5">
    <location>
        <begin position="186"/>
        <end position="242"/>
    </location>
</feature>
<keyword evidence="4" id="KW-0539">Nucleus</keyword>
<evidence type="ECO:0000313" key="12">
    <source>
        <dbReference type="Proteomes" id="UP000008827"/>
    </source>
</evidence>
<evidence type="ECO:0000256" key="4">
    <source>
        <dbReference type="ARBA" id="ARBA00023242"/>
    </source>
</evidence>
<dbReference type="PANTHER" id="PTHR47605:SF2">
    <property type="entry name" value="TRANSCRIPTIONAL ELONGATION REGULATOR MINIYO"/>
    <property type="match status" value="1"/>
</dbReference>
<feature type="compositionally biased region" description="Acidic residues" evidence="5">
    <location>
        <begin position="140"/>
        <end position="151"/>
    </location>
</feature>
<proteinExistence type="inferred from homology"/>
<dbReference type="Pfam" id="PF25766">
    <property type="entry name" value="TPR_RPAP1"/>
    <property type="match status" value="1"/>
</dbReference>
<evidence type="ECO:0000256" key="2">
    <source>
        <dbReference type="ARBA" id="ARBA00009953"/>
    </source>
</evidence>
<dbReference type="InterPro" id="IPR016024">
    <property type="entry name" value="ARM-type_fold"/>
</dbReference>
<feature type="domain" description="RPAP1/MINIYO-like TPR repeats" evidence="9">
    <location>
        <begin position="1426"/>
        <end position="1557"/>
    </location>
</feature>
<keyword evidence="6" id="KW-1133">Transmembrane helix</keyword>
<dbReference type="InterPro" id="IPR013929">
    <property type="entry name" value="RPAP1_C"/>
</dbReference>
<feature type="transmembrane region" description="Helical" evidence="6">
    <location>
        <begin position="21"/>
        <end position="44"/>
    </location>
</feature>
<dbReference type="EMBL" id="CM000834">
    <property type="protein sequence ID" value="KRH75108.1"/>
    <property type="molecule type" value="Genomic_DNA"/>
</dbReference>
<evidence type="ECO:0000256" key="3">
    <source>
        <dbReference type="ARBA" id="ARBA00023163"/>
    </source>
</evidence>